<keyword evidence="2" id="KW-0378">Hydrolase</keyword>
<protein>
    <recommendedName>
        <fullName evidence="6">EF-hand domain-containing protein</fullName>
    </recommendedName>
</protein>
<accession>A0A1Q9ESW6</accession>
<reference evidence="7 8" key="1">
    <citation type="submission" date="2016-02" db="EMBL/GenBank/DDBJ databases">
        <title>Genome analysis of coral dinoflagellate symbionts highlights evolutionary adaptations to a symbiotic lifestyle.</title>
        <authorList>
            <person name="Aranda M."/>
            <person name="Li Y."/>
            <person name="Liew Y.J."/>
            <person name="Baumgarten S."/>
            <person name="Simakov O."/>
            <person name="Wilson M."/>
            <person name="Piel J."/>
            <person name="Ashoor H."/>
            <person name="Bougouffa S."/>
            <person name="Bajic V.B."/>
            <person name="Ryu T."/>
            <person name="Ravasi T."/>
            <person name="Bayer T."/>
            <person name="Micklem G."/>
            <person name="Kim H."/>
            <person name="Bhak J."/>
            <person name="Lajeunesse T.C."/>
            <person name="Voolstra C.R."/>
        </authorList>
    </citation>
    <scope>NUCLEOTIDE SEQUENCE [LARGE SCALE GENOMIC DNA]</scope>
    <source>
        <strain evidence="7 8">CCMP2467</strain>
    </source>
</reference>
<sequence>MAMQRLFAKNYPTEDALAVPRAERKREAVMEGHQLGVEEGRLLGRSERRRLGVDEGHNPGLIAGHRMGMQAGERARLQAEADVAQMASRAGQQSEMLRPAVAERDAYHIALDQCAVSTGKKRAQYEGQIRDLRDSLQEEQAKNLGLEEKLDEWLSSWAKRKYDHNGNGLLDVSELKSLMQDAFPGENFSDADMATMHNTLDMDKSPWLYQPGQQQIRTKTALIIVDVQNDFITGHFGRSDKFDVVVISYDWHPHDHCSFVESASEGKVAIKEEVKKFDPFTFVTLKEDKDRPEHQQILYPRHAVQNSEGWLGSSRGDLVIKDTDLSVYKGVKPNIEAGVKSTALHGAEAYVIHDASRPLSNDNIEPTKKAALVLTEAGVGWVTVDEAVKKAVTAKKDLSLKEYMGQIKHLGYSGNPMGVEPTLQSSLYYREKENVTDVYCCGLVTDICLAAAIFLAFFLTGGALLVISSPSLGAKMRRMWEEEEEEEGEC</sequence>
<dbReference type="OrthoDB" id="1739143at2759"/>
<organism evidence="7 8">
    <name type="scientific">Symbiodinium microadriaticum</name>
    <name type="common">Dinoflagellate</name>
    <name type="synonym">Zooxanthella microadriatica</name>
    <dbReference type="NCBI Taxonomy" id="2951"/>
    <lineage>
        <taxon>Eukaryota</taxon>
        <taxon>Sar</taxon>
        <taxon>Alveolata</taxon>
        <taxon>Dinophyceae</taxon>
        <taxon>Suessiales</taxon>
        <taxon>Symbiodiniaceae</taxon>
        <taxon>Symbiodinium</taxon>
    </lineage>
</organism>
<evidence type="ECO:0000256" key="5">
    <source>
        <dbReference type="SAM" id="Phobius"/>
    </source>
</evidence>
<dbReference type="SUPFAM" id="SSF52499">
    <property type="entry name" value="Isochorismatase-like hydrolases"/>
    <property type="match status" value="1"/>
</dbReference>
<dbReference type="PROSITE" id="PS50222">
    <property type="entry name" value="EF_HAND_2"/>
    <property type="match status" value="1"/>
</dbReference>
<dbReference type="InterPro" id="IPR052347">
    <property type="entry name" value="Isochorismatase_Nicotinamidase"/>
</dbReference>
<keyword evidence="5" id="KW-0472">Membrane</keyword>
<dbReference type="Gene3D" id="3.40.50.850">
    <property type="entry name" value="Isochorismatase-like"/>
    <property type="match status" value="1"/>
</dbReference>
<proteinExistence type="inferred from homology"/>
<name>A0A1Q9ESW6_SYMMI</name>
<keyword evidence="4" id="KW-0175">Coiled coil</keyword>
<dbReference type="PANTHER" id="PTHR11080">
    <property type="entry name" value="PYRAZINAMIDASE/NICOTINAMIDASE"/>
    <property type="match status" value="1"/>
</dbReference>
<evidence type="ECO:0000259" key="6">
    <source>
        <dbReference type="PROSITE" id="PS50222"/>
    </source>
</evidence>
<dbReference type="PROSITE" id="PS00018">
    <property type="entry name" value="EF_HAND_1"/>
    <property type="match status" value="1"/>
</dbReference>
<feature type="coiled-coil region" evidence="4">
    <location>
        <begin position="122"/>
        <end position="156"/>
    </location>
</feature>
<evidence type="ECO:0000313" key="7">
    <source>
        <dbReference type="EMBL" id="OLQ10518.1"/>
    </source>
</evidence>
<dbReference type="SUPFAM" id="SSF47473">
    <property type="entry name" value="EF-hand"/>
    <property type="match status" value="1"/>
</dbReference>
<keyword evidence="3" id="KW-0106">Calcium</keyword>
<comment type="similarity">
    <text evidence="1">Belongs to the isochorismatase family.</text>
</comment>
<dbReference type="Gene3D" id="1.10.238.10">
    <property type="entry name" value="EF-hand"/>
    <property type="match status" value="1"/>
</dbReference>
<dbReference type="EMBL" id="LSRX01000076">
    <property type="protein sequence ID" value="OLQ10518.1"/>
    <property type="molecule type" value="Genomic_DNA"/>
</dbReference>
<keyword evidence="5" id="KW-0812">Transmembrane</keyword>
<dbReference type="GO" id="GO:0005509">
    <property type="term" value="F:calcium ion binding"/>
    <property type="evidence" value="ECO:0007669"/>
    <property type="project" value="InterPro"/>
</dbReference>
<gene>
    <name evidence="7" type="ORF">AK812_SmicGene5724</name>
</gene>
<evidence type="ECO:0000256" key="4">
    <source>
        <dbReference type="SAM" id="Coils"/>
    </source>
</evidence>
<evidence type="ECO:0000256" key="1">
    <source>
        <dbReference type="ARBA" id="ARBA00006336"/>
    </source>
</evidence>
<evidence type="ECO:0000256" key="2">
    <source>
        <dbReference type="ARBA" id="ARBA00022801"/>
    </source>
</evidence>
<comment type="caution">
    <text evidence="7">The sequence shown here is derived from an EMBL/GenBank/DDBJ whole genome shotgun (WGS) entry which is preliminary data.</text>
</comment>
<evidence type="ECO:0000313" key="8">
    <source>
        <dbReference type="Proteomes" id="UP000186817"/>
    </source>
</evidence>
<dbReference type="Proteomes" id="UP000186817">
    <property type="component" value="Unassembled WGS sequence"/>
</dbReference>
<keyword evidence="5" id="KW-1133">Transmembrane helix</keyword>
<dbReference type="AlphaFoldDB" id="A0A1Q9ESW6"/>
<dbReference type="InterPro" id="IPR011992">
    <property type="entry name" value="EF-hand-dom_pair"/>
</dbReference>
<feature type="domain" description="EF-hand" evidence="6">
    <location>
        <begin position="160"/>
        <end position="185"/>
    </location>
</feature>
<dbReference type="GO" id="GO:0016787">
    <property type="term" value="F:hydrolase activity"/>
    <property type="evidence" value="ECO:0007669"/>
    <property type="project" value="UniProtKB-KW"/>
</dbReference>
<dbReference type="InterPro" id="IPR018247">
    <property type="entry name" value="EF_Hand_1_Ca_BS"/>
</dbReference>
<dbReference type="InterPro" id="IPR036380">
    <property type="entry name" value="Isochorismatase-like_sf"/>
</dbReference>
<evidence type="ECO:0000256" key="3">
    <source>
        <dbReference type="ARBA" id="ARBA00022837"/>
    </source>
</evidence>
<dbReference type="InterPro" id="IPR002048">
    <property type="entry name" value="EF_hand_dom"/>
</dbReference>
<keyword evidence="8" id="KW-1185">Reference proteome</keyword>
<feature type="transmembrane region" description="Helical" evidence="5">
    <location>
        <begin position="449"/>
        <end position="469"/>
    </location>
</feature>
<dbReference type="PANTHER" id="PTHR11080:SF2">
    <property type="entry name" value="LD05707P"/>
    <property type="match status" value="1"/>
</dbReference>